<evidence type="ECO:0000313" key="2">
    <source>
        <dbReference type="Proteomes" id="UP001058461"/>
    </source>
</evidence>
<reference evidence="1" key="1">
    <citation type="submission" date="2021-04" db="EMBL/GenBank/DDBJ databases">
        <title>Oceanospirillales bacteria with DddD are important DMSP degraders in coastal seawater.</title>
        <authorList>
            <person name="Liu J."/>
        </authorList>
    </citation>
    <scope>NUCLEOTIDE SEQUENCE</scope>
    <source>
        <strain evidence="1">D13-1</strain>
    </source>
</reference>
<accession>A0ABY5HGM6</accession>
<organism evidence="1 2">
    <name type="scientific">Marinobacterium rhizophilum</name>
    <dbReference type="NCBI Taxonomy" id="420402"/>
    <lineage>
        <taxon>Bacteria</taxon>
        <taxon>Pseudomonadati</taxon>
        <taxon>Pseudomonadota</taxon>
        <taxon>Gammaproteobacteria</taxon>
        <taxon>Oceanospirillales</taxon>
        <taxon>Oceanospirillaceae</taxon>
        <taxon>Marinobacterium</taxon>
    </lineage>
</organism>
<dbReference type="Proteomes" id="UP001058461">
    <property type="component" value="Chromosome"/>
</dbReference>
<gene>
    <name evidence="1" type="ORF">KDW95_20045</name>
</gene>
<sequence length="161" mass="18057">MIVGNMRGKAFALPLGPLGYPGRYRWLFILLCYLFCALQVFASDPENQPLPEVLNLQRGQTVSLQGTAIEVTAIAIKGPQEDCHDCPLGALLRLRMGNQEETVKYRFSGNMPEQAHRKARRKRVFGYVFTVTSINADSITLDVMPDAGIPEKTMGREREEK</sequence>
<protein>
    <submittedName>
        <fullName evidence="1">Uncharacterized protein</fullName>
    </submittedName>
</protein>
<keyword evidence="2" id="KW-1185">Reference proteome</keyword>
<dbReference type="RefSeq" id="WP_255853557.1">
    <property type="nucleotide sequence ID" value="NZ_CP073347.1"/>
</dbReference>
<evidence type="ECO:0000313" key="1">
    <source>
        <dbReference type="EMBL" id="UTW11518.1"/>
    </source>
</evidence>
<name>A0ABY5HGM6_9GAMM</name>
<dbReference type="EMBL" id="CP073347">
    <property type="protein sequence ID" value="UTW11518.1"/>
    <property type="molecule type" value="Genomic_DNA"/>
</dbReference>
<proteinExistence type="predicted"/>